<dbReference type="Gene3D" id="2.60.40.1280">
    <property type="match status" value="1"/>
</dbReference>
<feature type="region of interest" description="Disordered" evidence="6">
    <location>
        <begin position="309"/>
        <end position="599"/>
    </location>
</feature>
<organism evidence="9 10">
    <name type="scientific">Weissella ceti</name>
    <dbReference type="NCBI Taxonomy" id="759620"/>
    <lineage>
        <taxon>Bacteria</taxon>
        <taxon>Bacillati</taxon>
        <taxon>Bacillota</taxon>
        <taxon>Bacilli</taxon>
        <taxon>Lactobacillales</taxon>
        <taxon>Lactobacillaceae</taxon>
        <taxon>Weissella</taxon>
    </lineage>
</organism>
<feature type="compositionally biased region" description="Acidic residues" evidence="6">
    <location>
        <begin position="366"/>
        <end position="376"/>
    </location>
</feature>
<feature type="compositionally biased region" description="Basic and acidic residues" evidence="6">
    <location>
        <begin position="491"/>
        <end position="509"/>
    </location>
</feature>
<reference evidence="10" key="2">
    <citation type="submission" date="2014-08" db="EMBL/GenBank/DDBJ databases">
        <title>Complete genome of Weissella ceti strain WS74 isolated from diseased rainbow trout in Brazil.</title>
        <authorList>
            <person name="Figueiredo H.C.P."/>
            <person name="Leal C.A.G."/>
            <person name="Pereira F.L."/>
            <person name="Soares S.C."/>
            <person name="Dorella F.A."/>
            <person name="Carvalho A.F."/>
            <person name="Azevedo V.A.C."/>
        </authorList>
    </citation>
    <scope>NUCLEOTIDE SEQUENCE [LARGE SCALE GENOMIC DNA]</scope>
    <source>
        <strain evidence="10">WS74</strain>
    </source>
</reference>
<sequence>MKAFTTYRPLWLAMALVSFVVTLFINTGVQASQINSNLFVDEISISKTEISAGDNAEITIRFSEKNGHEFKPGDEMIFELPSELKGYKNEMLLEDYATVRVEEGRAIVTFTDKTTVKKNIKGMLSFSIKATDKLEAGTSKNVTLDLGTNIQKVPNVKVKGHDKRGPGEEPAPDFSYKGGFVSENDPTLINWYIVVNASPRYQMTGNVVVTDELGPGHEYVPSSFRLDGNNNMTAPEVKMDGKKFTVTLPEAYVSEHTIGIHYQTRLTEAGKKMIKLDNTFTTNYQVKNNRPNSISNKVSVNNVLMSGKIEGDDDLNKGTEETVDPMPEENTDEIAPIEPENGNEGESDKLEDSIHGSKEEIHVLPEEEVTPEENTDEIAPIEPENGSEGENEKLEDGINGSQEEIHVTPEEEVIPEENVDEIAPIEPDNGSEGENEKLEDGINGSQEEIHVAPEEEIIPEENVDEIAPIEPENGNEGENEKLEDGINGSQEEIHVTPEEEVIDEGKIDTIDPITPENGNESTEENQLEDGIRGSQPEINVVPEEEIVPEEEVTPIKPNGAEKKTPKTTTKPAVKKTTTTTTNTTVAPKPVAPKKETTKVVAPKSVEKNVDVKAEQLPNTGSENNVAVTVLGLLGMVFAGAMVVRRRK</sequence>
<feature type="domain" description="Gram-positive cocci surface proteins LPxTG" evidence="8">
    <location>
        <begin position="616"/>
        <end position="647"/>
    </location>
</feature>
<reference evidence="9 10" key="1">
    <citation type="journal article" date="2014" name="Genome Announc.">
        <title>Complete Genome Sequences of Fish Pathogenic Weissella ceti Strains WS74 and WS105.</title>
        <authorList>
            <person name="Figueiredo H.C."/>
            <person name="Leal C.A."/>
            <person name="Dorella F.A."/>
            <person name="Carvalho A.F."/>
            <person name="Soares S.C."/>
            <person name="Pereira F.L."/>
            <person name="Azevedo V.A."/>
        </authorList>
    </citation>
    <scope>NUCLEOTIDE SEQUENCE [LARGE SCALE GENOMIC DNA]</scope>
    <source>
        <strain evidence="9 10">WS74</strain>
    </source>
</reference>
<dbReference type="InterPro" id="IPR008966">
    <property type="entry name" value="Adhesion_dom_sf"/>
</dbReference>
<evidence type="ECO:0000256" key="5">
    <source>
        <dbReference type="ARBA" id="ARBA00023088"/>
    </source>
</evidence>
<keyword evidence="7" id="KW-0812">Transmembrane</keyword>
<dbReference type="InterPro" id="IPR011252">
    <property type="entry name" value="Fibrogen-bd_dom1"/>
</dbReference>
<keyword evidence="4" id="KW-0732">Signal</keyword>
<keyword evidence="10" id="KW-1185">Reference proteome</keyword>
<dbReference type="EMBL" id="CP009223">
    <property type="protein sequence ID" value="AIM62836.1"/>
    <property type="molecule type" value="Genomic_DNA"/>
</dbReference>
<dbReference type="Proteomes" id="UP000029079">
    <property type="component" value="Chromosome"/>
</dbReference>
<feature type="transmembrane region" description="Helical" evidence="7">
    <location>
        <begin position="625"/>
        <end position="643"/>
    </location>
</feature>
<dbReference type="Gene3D" id="2.60.40.740">
    <property type="match status" value="1"/>
</dbReference>
<dbReference type="KEGG" id="wci:WS105_0581"/>
<dbReference type="STRING" id="759620.WS105_0581"/>
<evidence type="ECO:0000256" key="4">
    <source>
        <dbReference type="ARBA" id="ARBA00022729"/>
    </source>
</evidence>
<dbReference type="GO" id="GO:0005518">
    <property type="term" value="F:collagen binding"/>
    <property type="evidence" value="ECO:0007669"/>
    <property type="project" value="InterPro"/>
</dbReference>
<dbReference type="Pfam" id="PF00746">
    <property type="entry name" value="Gram_pos_anchor"/>
    <property type="match status" value="1"/>
</dbReference>
<protein>
    <submittedName>
        <fullName evidence="9">Collagen adhesin</fullName>
    </submittedName>
</protein>
<evidence type="ECO:0000256" key="7">
    <source>
        <dbReference type="SAM" id="Phobius"/>
    </source>
</evidence>
<keyword evidence="9" id="KW-0176">Collagen</keyword>
<name>A0A075U5Y1_9LACO</name>
<feature type="compositionally biased region" description="Acidic residues" evidence="6">
    <location>
        <begin position="454"/>
        <end position="464"/>
    </location>
</feature>
<dbReference type="Pfam" id="PF18874">
    <property type="entry name" value="QPE"/>
    <property type="match status" value="5"/>
</dbReference>
<evidence type="ECO:0000313" key="10">
    <source>
        <dbReference type="Proteomes" id="UP000029079"/>
    </source>
</evidence>
<feature type="compositionally biased region" description="Acidic residues" evidence="6">
    <location>
        <begin position="321"/>
        <end position="332"/>
    </location>
</feature>
<dbReference type="Pfam" id="PF05737">
    <property type="entry name" value="Collagen_bind"/>
    <property type="match status" value="1"/>
</dbReference>
<comment type="subcellular location">
    <subcellularLocation>
        <location evidence="1">Secreted</location>
        <location evidence="1">Cell wall</location>
        <topology evidence="1">Peptidoglycan-anchor</topology>
    </subcellularLocation>
</comment>
<dbReference type="AlphaFoldDB" id="A0A075U5Y1"/>
<dbReference type="SUPFAM" id="SSF49401">
    <property type="entry name" value="Bacterial adhesins"/>
    <property type="match status" value="2"/>
</dbReference>
<evidence type="ECO:0000259" key="8">
    <source>
        <dbReference type="PROSITE" id="PS50847"/>
    </source>
</evidence>
<dbReference type="KEGG" id="wce:WS08_0583"/>
<dbReference type="NCBIfam" id="TIGR01167">
    <property type="entry name" value="LPXTG_anchor"/>
    <property type="match status" value="1"/>
</dbReference>
<proteinExistence type="predicted"/>
<dbReference type="RefSeq" id="WP_038528242.1">
    <property type="nucleotide sequence ID" value="NZ_CP009223.1"/>
</dbReference>
<evidence type="ECO:0000256" key="3">
    <source>
        <dbReference type="ARBA" id="ARBA00022525"/>
    </source>
</evidence>
<dbReference type="InterPro" id="IPR019931">
    <property type="entry name" value="LPXTG_anchor"/>
</dbReference>
<evidence type="ECO:0000256" key="6">
    <source>
        <dbReference type="SAM" id="MobiDB-lite"/>
    </source>
</evidence>
<gene>
    <name evidence="9" type="primary">cna_2</name>
    <name evidence="9" type="ORF">WS74_0584</name>
</gene>
<keyword evidence="7" id="KW-0472">Membrane</keyword>
<dbReference type="InterPro" id="IPR008456">
    <property type="entry name" value="Collagen-bd_dom"/>
</dbReference>
<dbReference type="OrthoDB" id="1744455at2"/>
<dbReference type="PATRIC" id="fig|759620.7.peg.564"/>
<evidence type="ECO:0000256" key="2">
    <source>
        <dbReference type="ARBA" id="ARBA00022512"/>
    </source>
</evidence>
<evidence type="ECO:0000313" key="9">
    <source>
        <dbReference type="EMBL" id="AIM62836.1"/>
    </source>
</evidence>
<keyword evidence="5" id="KW-0572">Peptidoglycan-anchor</keyword>
<keyword evidence="2" id="KW-0134">Cell wall</keyword>
<feature type="compositionally biased region" description="Low complexity" evidence="6">
    <location>
        <begin position="566"/>
        <end position="588"/>
    </location>
</feature>
<keyword evidence="3" id="KW-0964">Secreted</keyword>
<dbReference type="Pfam" id="PF17961">
    <property type="entry name" value="Big_8"/>
    <property type="match status" value="1"/>
</dbReference>
<dbReference type="KEGG" id="wct:WS74_0584"/>
<keyword evidence="7" id="KW-1133">Transmembrane helix</keyword>
<accession>A0A075U5Y1</accession>
<dbReference type="GO" id="GO:0007155">
    <property type="term" value="P:cell adhesion"/>
    <property type="evidence" value="ECO:0007669"/>
    <property type="project" value="InterPro"/>
</dbReference>
<dbReference type="InterPro" id="IPR041171">
    <property type="entry name" value="SDR_Ig"/>
</dbReference>
<feature type="compositionally biased region" description="Acidic residues" evidence="6">
    <location>
        <begin position="410"/>
        <end position="420"/>
    </location>
</feature>
<feature type="compositionally biased region" description="Basic and acidic residues" evidence="6">
    <location>
        <begin position="346"/>
        <end position="365"/>
    </location>
</feature>
<feature type="compositionally biased region" description="Acidic residues" evidence="6">
    <location>
        <begin position="542"/>
        <end position="552"/>
    </location>
</feature>
<dbReference type="InterPro" id="IPR043631">
    <property type="entry name" value="QPE_rpt"/>
</dbReference>
<dbReference type="PROSITE" id="PS50847">
    <property type="entry name" value="GRAM_POS_ANCHORING"/>
    <property type="match status" value="1"/>
</dbReference>
<evidence type="ECO:0000256" key="1">
    <source>
        <dbReference type="ARBA" id="ARBA00004168"/>
    </source>
</evidence>
<feature type="region of interest" description="Disordered" evidence="6">
    <location>
        <begin position="157"/>
        <end position="177"/>
    </location>
</feature>